<dbReference type="RefSeq" id="WP_138693650.1">
    <property type="nucleotide sequence ID" value="NZ_JBHSAZ010000114.1"/>
</dbReference>
<keyword evidence="2" id="KW-1185">Reference proteome</keyword>
<comment type="caution">
    <text evidence="1">The sequence shown here is derived from an EMBL/GenBank/DDBJ whole genome shotgun (WGS) entry which is preliminary data.</text>
</comment>
<evidence type="ECO:0000313" key="2">
    <source>
        <dbReference type="Proteomes" id="UP000306628"/>
    </source>
</evidence>
<reference evidence="1 2" key="1">
    <citation type="submission" date="2019-05" db="EMBL/GenBank/DDBJ databases">
        <title>Draft genome sequence of Nonomuraea zeae DSM 100528.</title>
        <authorList>
            <person name="Saricaoglu S."/>
            <person name="Isik K."/>
        </authorList>
    </citation>
    <scope>NUCLEOTIDE SEQUENCE [LARGE SCALE GENOMIC DNA]</scope>
    <source>
        <strain evidence="1 2">DSM 100528</strain>
    </source>
</reference>
<organism evidence="1 2">
    <name type="scientific">Nonomuraea zeae</name>
    <dbReference type="NCBI Taxonomy" id="1642303"/>
    <lineage>
        <taxon>Bacteria</taxon>
        <taxon>Bacillati</taxon>
        <taxon>Actinomycetota</taxon>
        <taxon>Actinomycetes</taxon>
        <taxon>Streptosporangiales</taxon>
        <taxon>Streptosporangiaceae</taxon>
        <taxon>Nonomuraea</taxon>
    </lineage>
</organism>
<gene>
    <name evidence="1" type="ORF">ETD85_32605</name>
</gene>
<protein>
    <submittedName>
        <fullName evidence="1">Uncharacterized protein</fullName>
    </submittedName>
</protein>
<dbReference type="EMBL" id="VCKX01000121">
    <property type="protein sequence ID" value="TMR29393.1"/>
    <property type="molecule type" value="Genomic_DNA"/>
</dbReference>
<evidence type="ECO:0000313" key="1">
    <source>
        <dbReference type="EMBL" id="TMR29393.1"/>
    </source>
</evidence>
<name>A0A5S4G8X5_9ACTN</name>
<accession>A0A5S4G8X5</accession>
<dbReference type="AlphaFoldDB" id="A0A5S4G8X5"/>
<dbReference type="Proteomes" id="UP000306628">
    <property type="component" value="Unassembled WGS sequence"/>
</dbReference>
<proteinExistence type="predicted"/>
<sequence length="115" mass="12094">MSETTYELRGPGVQITYRQGELSVDGDASYLQDRQFTGDGLEESAIGIGRLVTAVLVPVNRSGSEITLTLLLPDAAPEDGVGAQATGVAVITNQGDESTVRQHYEVRPLSGSVSS</sequence>
<dbReference type="OrthoDB" id="4462436at2"/>